<comment type="caution">
    <text evidence="1">The sequence shown here is derived from an EMBL/GenBank/DDBJ whole genome shotgun (WGS) entry which is preliminary data.</text>
</comment>
<proteinExistence type="predicted"/>
<protein>
    <submittedName>
        <fullName evidence="1">Uncharacterized protein</fullName>
    </submittedName>
</protein>
<accession>A0ACC2K5U3</accession>
<sequence>MSRFLAFFLLLILLHSSSCKVEGSEKGFQHPYPFHKMSIRERMVVEQVNLDYVPGGANDKHDPKPH</sequence>
<gene>
    <name evidence="1" type="ORF">MRB53_035755</name>
</gene>
<dbReference type="EMBL" id="CM056820">
    <property type="protein sequence ID" value="KAJ8616383.1"/>
    <property type="molecule type" value="Genomic_DNA"/>
</dbReference>
<evidence type="ECO:0000313" key="1">
    <source>
        <dbReference type="EMBL" id="KAJ8616383.1"/>
    </source>
</evidence>
<evidence type="ECO:0000313" key="2">
    <source>
        <dbReference type="Proteomes" id="UP001234297"/>
    </source>
</evidence>
<name>A0ACC2K5U3_PERAE</name>
<keyword evidence="2" id="KW-1185">Reference proteome</keyword>
<organism evidence="1 2">
    <name type="scientific">Persea americana</name>
    <name type="common">Avocado</name>
    <dbReference type="NCBI Taxonomy" id="3435"/>
    <lineage>
        <taxon>Eukaryota</taxon>
        <taxon>Viridiplantae</taxon>
        <taxon>Streptophyta</taxon>
        <taxon>Embryophyta</taxon>
        <taxon>Tracheophyta</taxon>
        <taxon>Spermatophyta</taxon>
        <taxon>Magnoliopsida</taxon>
        <taxon>Magnoliidae</taxon>
        <taxon>Laurales</taxon>
        <taxon>Lauraceae</taxon>
        <taxon>Persea</taxon>
    </lineage>
</organism>
<reference evidence="1 2" key="1">
    <citation type="journal article" date="2022" name="Hortic Res">
        <title>A haplotype resolved chromosomal level avocado genome allows analysis of novel avocado genes.</title>
        <authorList>
            <person name="Nath O."/>
            <person name="Fletcher S.J."/>
            <person name="Hayward A."/>
            <person name="Shaw L.M."/>
            <person name="Masouleh A.K."/>
            <person name="Furtado A."/>
            <person name="Henry R.J."/>
            <person name="Mitter N."/>
        </authorList>
    </citation>
    <scope>NUCLEOTIDE SEQUENCE [LARGE SCALE GENOMIC DNA]</scope>
    <source>
        <strain evidence="2">cv. Hass</strain>
    </source>
</reference>
<dbReference type="Proteomes" id="UP001234297">
    <property type="component" value="Chromosome 12"/>
</dbReference>